<protein>
    <submittedName>
        <fullName evidence="3">Uncharacterized protein</fullName>
    </submittedName>
</protein>
<keyword evidence="2" id="KW-1133">Transmembrane helix</keyword>
<reference evidence="3" key="1">
    <citation type="submission" date="2020-08" db="EMBL/GenBank/DDBJ databases">
        <title>Multicomponent nature underlies the extraordinary mechanical properties of spider dragline silk.</title>
        <authorList>
            <person name="Kono N."/>
            <person name="Nakamura H."/>
            <person name="Mori M."/>
            <person name="Yoshida Y."/>
            <person name="Ohtoshi R."/>
            <person name="Malay A.D."/>
            <person name="Moran D.A.P."/>
            <person name="Tomita M."/>
            <person name="Numata K."/>
            <person name="Arakawa K."/>
        </authorList>
    </citation>
    <scope>NUCLEOTIDE SEQUENCE</scope>
</reference>
<evidence type="ECO:0000256" key="1">
    <source>
        <dbReference type="SAM" id="MobiDB-lite"/>
    </source>
</evidence>
<dbReference type="Proteomes" id="UP000887159">
    <property type="component" value="Unassembled WGS sequence"/>
</dbReference>
<evidence type="ECO:0000313" key="4">
    <source>
        <dbReference type="Proteomes" id="UP000887159"/>
    </source>
</evidence>
<feature type="region of interest" description="Disordered" evidence="1">
    <location>
        <begin position="79"/>
        <end position="114"/>
    </location>
</feature>
<comment type="caution">
    <text evidence="3">The sequence shown here is derived from an EMBL/GenBank/DDBJ whole genome shotgun (WGS) entry which is preliminary data.</text>
</comment>
<accession>A0A8X6SG45</accession>
<sequence length="114" mass="12271">MGYTHDSSAPVKSNNGLHPLRVFLFILIGEVEIFVKSKNSLNRGSVNRSPAISAMRFVFACLLVLALMSVAIEAVTANNNQQGSQQQSNQQQSQQKNSQGAQNAKNGQGNQNGP</sequence>
<keyword evidence="2" id="KW-0472">Membrane</keyword>
<dbReference type="EMBL" id="BMAU01021300">
    <property type="protein sequence ID" value="GFY10575.1"/>
    <property type="molecule type" value="Genomic_DNA"/>
</dbReference>
<keyword evidence="4" id="KW-1185">Reference proteome</keyword>
<evidence type="ECO:0000313" key="3">
    <source>
        <dbReference type="EMBL" id="GFY10575.1"/>
    </source>
</evidence>
<organism evidence="3 4">
    <name type="scientific">Trichonephila clavipes</name>
    <name type="common">Golden silk orbweaver</name>
    <name type="synonym">Nephila clavipes</name>
    <dbReference type="NCBI Taxonomy" id="2585209"/>
    <lineage>
        <taxon>Eukaryota</taxon>
        <taxon>Metazoa</taxon>
        <taxon>Ecdysozoa</taxon>
        <taxon>Arthropoda</taxon>
        <taxon>Chelicerata</taxon>
        <taxon>Arachnida</taxon>
        <taxon>Araneae</taxon>
        <taxon>Araneomorphae</taxon>
        <taxon>Entelegynae</taxon>
        <taxon>Araneoidea</taxon>
        <taxon>Nephilidae</taxon>
        <taxon>Trichonephila</taxon>
    </lineage>
</organism>
<keyword evidence="2" id="KW-0812">Transmembrane</keyword>
<dbReference type="AlphaFoldDB" id="A0A8X6SG45"/>
<name>A0A8X6SG45_TRICX</name>
<feature type="transmembrane region" description="Helical" evidence="2">
    <location>
        <begin position="57"/>
        <end position="77"/>
    </location>
</feature>
<proteinExistence type="predicted"/>
<gene>
    <name evidence="3" type="ORF">TNCV_2193961</name>
</gene>
<feature type="transmembrane region" description="Helical" evidence="2">
    <location>
        <begin position="20"/>
        <end position="36"/>
    </location>
</feature>
<evidence type="ECO:0000256" key="2">
    <source>
        <dbReference type="SAM" id="Phobius"/>
    </source>
</evidence>